<feature type="transmembrane region" description="Helical" evidence="3">
    <location>
        <begin position="173"/>
        <end position="193"/>
    </location>
</feature>
<dbReference type="InterPro" id="IPR036259">
    <property type="entry name" value="MFS_trans_sf"/>
</dbReference>
<keyword evidence="3" id="KW-0812">Transmembrane</keyword>
<gene>
    <name evidence="5" type="ORF">K432DRAFT_380219</name>
</gene>
<feature type="transmembrane region" description="Helical" evidence="3">
    <location>
        <begin position="337"/>
        <end position="356"/>
    </location>
</feature>
<keyword evidence="3" id="KW-1133">Transmembrane helix</keyword>
<dbReference type="EMBL" id="KV744881">
    <property type="protein sequence ID" value="OCK82669.1"/>
    <property type="molecule type" value="Genomic_DNA"/>
</dbReference>
<feature type="transmembrane region" description="Helical" evidence="3">
    <location>
        <begin position="205"/>
        <end position="224"/>
    </location>
</feature>
<dbReference type="SUPFAM" id="SSF103473">
    <property type="entry name" value="MFS general substrate transporter"/>
    <property type="match status" value="1"/>
</dbReference>
<dbReference type="Gene3D" id="1.20.1250.20">
    <property type="entry name" value="MFS general substrate transporter like domains"/>
    <property type="match status" value="2"/>
</dbReference>
<evidence type="ECO:0000256" key="3">
    <source>
        <dbReference type="SAM" id="Phobius"/>
    </source>
</evidence>
<sequence length="487" mass="51853">MELRTRSQEIDRAFEPSANRVAEVSSLNSRPAVRTSARYRRRAIITVVASFVLTFTGCGLNFAFGVYQDLYQTLDGPFANASPGTIDLIGTLASSLMTIGAPIASAWTKAYSPRTVSFIGGTILLLANILASFGQELWHFLLTQGVMVGLATCMIYIPAVTVAPGWFDTRRGLAMGISSSGTGIGGVLWAPVLRSLNASIGFRNTLRLTGVVGFLLISAAAFALKWDPESERHNQVEYTPAPPRSSPRRLFSLLCWSRLNIPLVNWRIANSRLFFAEALGATMQAAAYYTPVYFFSAYARTLGYSATSGANFIAASNAASAGGKVVLGYVADRLGRLNTLLVCTLISAAAALGLWFPSTFAGSTEAGDGNSNSKAKGLFIAFTVLYGVFAGAYVSLFPTVLVELFGVQHFASVNGFLYMVRGFGTLLGTPIAGALIHSRGTMVAANLGHASKEYEKTSIMVGSLLTAATVSVLWVRLEAGGVGKWKS</sequence>
<feature type="transmembrane region" description="Helical" evidence="3">
    <location>
        <begin position="377"/>
        <end position="396"/>
    </location>
</feature>
<organism evidence="5 6">
    <name type="scientific">Lepidopterella palustris CBS 459.81</name>
    <dbReference type="NCBI Taxonomy" id="1314670"/>
    <lineage>
        <taxon>Eukaryota</taxon>
        <taxon>Fungi</taxon>
        <taxon>Dikarya</taxon>
        <taxon>Ascomycota</taxon>
        <taxon>Pezizomycotina</taxon>
        <taxon>Dothideomycetes</taxon>
        <taxon>Pleosporomycetidae</taxon>
        <taxon>Mytilinidiales</taxon>
        <taxon>Argynnaceae</taxon>
        <taxon>Lepidopterella</taxon>
    </lineage>
</organism>
<keyword evidence="3" id="KW-0472">Membrane</keyword>
<dbReference type="Pfam" id="PF07690">
    <property type="entry name" value="MFS_1"/>
    <property type="match status" value="1"/>
</dbReference>
<dbReference type="PROSITE" id="PS50850">
    <property type="entry name" value="MFS"/>
    <property type="match status" value="1"/>
</dbReference>
<protein>
    <submittedName>
        <fullName evidence="5">Putative MFS monocarboxylate transporter</fullName>
    </submittedName>
</protein>
<proteinExistence type="inferred from homology"/>
<dbReference type="InterPro" id="IPR050327">
    <property type="entry name" value="Proton-linked_MCT"/>
</dbReference>
<comment type="similarity">
    <text evidence="2">Belongs to the major facilitator superfamily. Monocarboxylate porter (TC 2.A.1.13) family.</text>
</comment>
<reference evidence="5 6" key="1">
    <citation type="journal article" date="2016" name="Nat. Commun.">
        <title>Ectomycorrhizal ecology is imprinted in the genome of the dominant symbiotic fungus Cenococcum geophilum.</title>
        <authorList>
            <consortium name="DOE Joint Genome Institute"/>
            <person name="Peter M."/>
            <person name="Kohler A."/>
            <person name="Ohm R.A."/>
            <person name="Kuo A."/>
            <person name="Krutzmann J."/>
            <person name="Morin E."/>
            <person name="Arend M."/>
            <person name="Barry K.W."/>
            <person name="Binder M."/>
            <person name="Choi C."/>
            <person name="Clum A."/>
            <person name="Copeland A."/>
            <person name="Grisel N."/>
            <person name="Haridas S."/>
            <person name="Kipfer T."/>
            <person name="LaButti K."/>
            <person name="Lindquist E."/>
            <person name="Lipzen A."/>
            <person name="Maire R."/>
            <person name="Meier B."/>
            <person name="Mihaltcheva S."/>
            <person name="Molinier V."/>
            <person name="Murat C."/>
            <person name="Poggeler S."/>
            <person name="Quandt C.A."/>
            <person name="Sperisen C."/>
            <person name="Tritt A."/>
            <person name="Tisserant E."/>
            <person name="Crous P.W."/>
            <person name="Henrissat B."/>
            <person name="Nehls U."/>
            <person name="Egli S."/>
            <person name="Spatafora J.W."/>
            <person name="Grigoriev I.V."/>
            <person name="Martin F.M."/>
        </authorList>
    </citation>
    <scope>NUCLEOTIDE SEQUENCE [LARGE SCALE GENOMIC DNA]</scope>
    <source>
        <strain evidence="5 6">CBS 459.81</strain>
    </source>
</reference>
<dbReference type="InterPro" id="IPR011701">
    <property type="entry name" value="MFS"/>
</dbReference>
<accession>A0A8E2JHZ4</accession>
<evidence type="ECO:0000256" key="1">
    <source>
        <dbReference type="ARBA" id="ARBA00004141"/>
    </source>
</evidence>
<evidence type="ECO:0000313" key="6">
    <source>
        <dbReference type="Proteomes" id="UP000250266"/>
    </source>
</evidence>
<evidence type="ECO:0000259" key="4">
    <source>
        <dbReference type="PROSITE" id="PS50850"/>
    </source>
</evidence>
<dbReference type="InterPro" id="IPR020846">
    <property type="entry name" value="MFS_dom"/>
</dbReference>
<feature type="transmembrane region" description="Helical" evidence="3">
    <location>
        <begin position="43"/>
        <end position="67"/>
    </location>
</feature>
<evidence type="ECO:0000256" key="2">
    <source>
        <dbReference type="ARBA" id="ARBA00006727"/>
    </source>
</evidence>
<dbReference type="OrthoDB" id="6499973at2759"/>
<comment type="subcellular location">
    <subcellularLocation>
        <location evidence="1">Membrane</location>
        <topology evidence="1">Multi-pass membrane protein</topology>
    </subcellularLocation>
</comment>
<name>A0A8E2JHZ4_9PEZI</name>
<dbReference type="PANTHER" id="PTHR11360:SF284">
    <property type="entry name" value="EG:103B4.3 PROTEIN-RELATED"/>
    <property type="match status" value="1"/>
</dbReference>
<dbReference type="Proteomes" id="UP000250266">
    <property type="component" value="Unassembled WGS sequence"/>
</dbReference>
<dbReference type="GO" id="GO:0022857">
    <property type="term" value="F:transmembrane transporter activity"/>
    <property type="evidence" value="ECO:0007669"/>
    <property type="project" value="InterPro"/>
</dbReference>
<feature type="domain" description="Major facilitator superfamily (MFS) profile" evidence="4">
    <location>
        <begin position="49"/>
        <end position="480"/>
    </location>
</feature>
<evidence type="ECO:0000313" key="5">
    <source>
        <dbReference type="EMBL" id="OCK82669.1"/>
    </source>
</evidence>
<dbReference type="GO" id="GO:0016020">
    <property type="term" value="C:membrane"/>
    <property type="evidence" value="ECO:0007669"/>
    <property type="project" value="UniProtKB-SubCell"/>
</dbReference>
<feature type="transmembrane region" description="Helical" evidence="3">
    <location>
        <begin position="146"/>
        <end position="167"/>
    </location>
</feature>
<feature type="transmembrane region" description="Helical" evidence="3">
    <location>
        <begin position="457"/>
        <end position="477"/>
    </location>
</feature>
<dbReference type="AlphaFoldDB" id="A0A8E2JHZ4"/>
<keyword evidence="6" id="KW-1185">Reference proteome</keyword>
<feature type="transmembrane region" description="Helical" evidence="3">
    <location>
        <begin position="416"/>
        <end position="436"/>
    </location>
</feature>
<feature type="transmembrane region" description="Helical" evidence="3">
    <location>
        <begin position="115"/>
        <end position="134"/>
    </location>
</feature>
<dbReference type="PANTHER" id="PTHR11360">
    <property type="entry name" value="MONOCARBOXYLATE TRANSPORTER"/>
    <property type="match status" value="1"/>
</dbReference>